<organism evidence="2 3">
    <name type="scientific">Lacibacter sediminis</name>
    <dbReference type="NCBI Taxonomy" id="2760713"/>
    <lineage>
        <taxon>Bacteria</taxon>
        <taxon>Pseudomonadati</taxon>
        <taxon>Bacteroidota</taxon>
        <taxon>Chitinophagia</taxon>
        <taxon>Chitinophagales</taxon>
        <taxon>Chitinophagaceae</taxon>
        <taxon>Lacibacter</taxon>
    </lineage>
</organism>
<dbReference type="InterPro" id="IPR008927">
    <property type="entry name" value="6-PGluconate_DH-like_C_sf"/>
</dbReference>
<reference evidence="3" key="1">
    <citation type="submission" date="2020-08" db="EMBL/GenBank/DDBJ databases">
        <title>Lacibacter sp. S13-6-6 genome sequencing.</title>
        <authorList>
            <person name="Jin L."/>
        </authorList>
    </citation>
    <scope>NUCLEOTIDE SEQUENCE [LARGE SCALE GENOMIC DNA]</scope>
    <source>
        <strain evidence="3">S13-6-6</strain>
    </source>
</reference>
<dbReference type="AlphaFoldDB" id="A0A7G5XEH2"/>
<proteinExistence type="predicted"/>
<dbReference type="Gene3D" id="1.10.1040.10">
    <property type="entry name" value="N-(1-d-carboxylethyl)-l-norvaline Dehydrogenase, domain 2"/>
    <property type="match status" value="1"/>
</dbReference>
<keyword evidence="3" id="KW-1185">Reference proteome</keyword>
<dbReference type="EMBL" id="CP060007">
    <property type="protein sequence ID" value="QNA43875.1"/>
    <property type="molecule type" value="Genomic_DNA"/>
</dbReference>
<dbReference type="InterPro" id="IPR013328">
    <property type="entry name" value="6PGD_dom2"/>
</dbReference>
<protein>
    <recommendedName>
        <fullName evidence="1">3-hydroxyacyl-CoA dehydrogenase C-terminal domain-containing protein</fullName>
    </recommendedName>
</protein>
<sequence length="211" mass="23690">MRLVLISSQPVTDLFGKEFPFAGIDCITRRELLSEDLNTSNCIIDLTVEDNPGAIDQYRTTTIPILIGSVIFSLKELAMDAKLPIARFNHWPTFINRNCIEFAVADSHIEKFQQLFQTLAISSVRTADEPGFASARTVSMIVNEAFLAREEAVSTEEEIDTAMKSGTSYPMGPFEWGTKIGMDRITRLLQKLAEKENRYQPASSLTKTFQN</sequence>
<evidence type="ECO:0000259" key="1">
    <source>
        <dbReference type="Pfam" id="PF00725"/>
    </source>
</evidence>
<evidence type="ECO:0000313" key="2">
    <source>
        <dbReference type="EMBL" id="QNA43875.1"/>
    </source>
</evidence>
<dbReference type="GO" id="GO:0006631">
    <property type="term" value="P:fatty acid metabolic process"/>
    <property type="evidence" value="ECO:0007669"/>
    <property type="project" value="InterPro"/>
</dbReference>
<dbReference type="RefSeq" id="WP_182802137.1">
    <property type="nucleotide sequence ID" value="NZ_CP060007.1"/>
</dbReference>
<dbReference type="InterPro" id="IPR006108">
    <property type="entry name" value="3HC_DH_C"/>
</dbReference>
<dbReference type="Proteomes" id="UP000515344">
    <property type="component" value="Chromosome"/>
</dbReference>
<dbReference type="SUPFAM" id="SSF48179">
    <property type="entry name" value="6-phosphogluconate dehydrogenase C-terminal domain-like"/>
    <property type="match status" value="1"/>
</dbReference>
<accession>A0A7G5XEH2</accession>
<dbReference type="Pfam" id="PF00725">
    <property type="entry name" value="3HCDH"/>
    <property type="match status" value="1"/>
</dbReference>
<name>A0A7G5XEH2_9BACT</name>
<gene>
    <name evidence="2" type="ORF">H4075_17630</name>
</gene>
<dbReference type="KEGG" id="lacs:H4075_17630"/>
<feature type="domain" description="3-hydroxyacyl-CoA dehydrogenase C-terminal" evidence="1">
    <location>
        <begin position="131"/>
        <end position="208"/>
    </location>
</feature>
<evidence type="ECO:0000313" key="3">
    <source>
        <dbReference type="Proteomes" id="UP000515344"/>
    </source>
</evidence>
<dbReference type="PANTHER" id="PTHR48075">
    <property type="entry name" value="3-HYDROXYACYL-COA DEHYDROGENASE FAMILY PROTEIN"/>
    <property type="match status" value="1"/>
</dbReference>
<dbReference type="GO" id="GO:0016616">
    <property type="term" value="F:oxidoreductase activity, acting on the CH-OH group of donors, NAD or NADP as acceptor"/>
    <property type="evidence" value="ECO:0007669"/>
    <property type="project" value="InterPro"/>
</dbReference>
<dbReference type="PANTHER" id="PTHR48075:SF5">
    <property type="entry name" value="3-HYDROXYBUTYRYL-COA DEHYDROGENASE"/>
    <property type="match status" value="1"/>
</dbReference>